<dbReference type="Pfam" id="PF00561">
    <property type="entry name" value="Abhydrolase_1"/>
    <property type="match status" value="2"/>
</dbReference>
<dbReference type="Proteomes" id="UP000184096">
    <property type="component" value="Chromosome I"/>
</dbReference>
<dbReference type="PANTHER" id="PTHR43433:SF5">
    <property type="entry name" value="AB HYDROLASE-1 DOMAIN-CONTAINING PROTEIN"/>
    <property type="match status" value="1"/>
</dbReference>
<dbReference type="OrthoDB" id="9793083at2"/>
<evidence type="ECO:0000313" key="2">
    <source>
        <dbReference type="EMBL" id="SHN83336.1"/>
    </source>
</evidence>
<dbReference type="RefSeq" id="WP_072822627.1">
    <property type="nucleotide sequence ID" value="NZ_LT670849.1"/>
</dbReference>
<reference evidence="3" key="1">
    <citation type="submission" date="2016-11" db="EMBL/GenBank/DDBJ databases">
        <authorList>
            <person name="Varghese N."/>
            <person name="Submissions S."/>
        </authorList>
    </citation>
    <scope>NUCLEOTIDE SEQUENCE [LARGE SCALE GENOMIC DNA]</scope>
    <source>
        <strain evidence="3">GAS401</strain>
    </source>
</reference>
<dbReference type="InterPro" id="IPR050471">
    <property type="entry name" value="AB_hydrolase"/>
</dbReference>
<dbReference type="PRINTS" id="PR00111">
    <property type="entry name" value="ABHYDROLASE"/>
</dbReference>
<dbReference type="GO" id="GO:0047570">
    <property type="term" value="F:3-oxoadipate enol-lactonase activity"/>
    <property type="evidence" value="ECO:0007669"/>
    <property type="project" value="InterPro"/>
</dbReference>
<dbReference type="Gene3D" id="3.40.50.1820">
    <property type="entry name" value="alpha/beta hydrolase"/>
    <property type="match status" value="1"/>
</dbReference>
<gene>
    <name evidence="2" type="ORF">SAMN05444170_5471</name>
</gene>
<keyword evidence="3" id="KW-1185">Reference proteome</keyword>
<feature type="domain" description="AB hydrolase-1" evidence="1">
    <location>
        <begin position="22"/>
        <end position="140"/>
    </location>
</feature>
<evidence type="ECO:0000313" key="3">
    <source>
        <dbReference type="Proteomes" id="UP000184096"/>
    </source>
</evidence>
<dbReference type="NCBIfam" id="TIGR02427">
    <property type="entry name" value="protocat_pcaD"/>
    <property type="match status" value="1"/>
</dbReference>
<protein>
    <submittedName>
        <fullName evidence="2">3-oxoadipate enol-lactonase</fullName>
    </submittedName>
</protein>
<dbReference type="InterPro" id="IPR029058">
    <property type="entry name" value="AB_hydrolase_fold"/>
</dbReference>
<dbReference type="GO" id="GO:0042952">
    <property type="term" value="P:beta-ketoadipate pathway"/>
    <property type="evidence" value="ECO:0007669"/>
    <property type="project" value="InterPro"/>
</dbReference>
<organism evidence="2 3">
    <name type="scientific">Bradyrhizobium erythrophlei</name>
    <dbReference type="NCBI Taxonomy" id="1437360"/>
    <lineage>
        <taxon>Bacteria</taxon>
        <taxon>Pseudomonadati</taxon>
        <taxon>Pseudomonadota</taxon>
        <taxon>Alphaproteobacteria</taxon>
        <taxon>Hyphomicrobiales</taxon>
        <taxon>Nitrobacteraceae</taxon>
        <taxon>Bradyrhizobium</taxon>
    </lineage>
</organism>
<proteinExistence type="predicted"/>
<dbReference type="PANTHER" id="PTHR43433">
    <property type="entry name" value="HYDROLASE, ALPHA/BETA FOLD FAMILY PROTEIN"/>
    <property type="match status" value="1"/>
</dbReference>
<dbReference type="AlphaFoldDB" id="A0A1M7UKA6"/>
<name>A0A1M7UKA6_9BRAD</name>
<dbReference type="InterPro" id="IPR000073">
    <property type="entry name" value="AB_hydrolase_1"/>
</dbReference>
<evidence type="ECO:0000259" key="1">
    <source>
        <dbReference type="Pfam" id="PF00561"/>
    </source>
</evidence>
<feature type="domain" description="AB hydrolase-1" evidence="1">
    <location>
        <begin position="174"/>
        <end position="244"/>
    </location>
</feature>
<dbReference type="EMBL" id="LT670849">
    <property type="protein sequence ID" value="SHN83336.1"/>
    <property type="molecule type" value="Genomic_DNA"/>
</dbReference>
<dbReference type="InterPro" id="IPR026968">
    <property type="entry name" value="PcaD/CatD"/>
</dbReference>
<dbReference type="SUPFAM" id="SSF53474">
    <property type="entry name" value="alpha/beta-Hydrolases"/>
    <property type="match status" value="1"/>
</dbReference>
<sequence>MPMIDADGCLLNVSVEGRDGGPTLMLSNSLGTTMAMWEPQMKALTQVFRVIRYDRRGHGKSGVPAGPYSMERLGRDVIAILDDLNIQKTHWCGLSIGGMVGQWLGANAPERFNRIILANTSSYFPDPTNWQSRIKLIKEGGIPAIADTVISAWLTADFREREPQATQNLKAMLLATPVAGYLACAETLSTLDQRALLPRIKSPTLVIAGRHDTSTPVAANEFIRGNIQGASMTILDAAHISNLEQSHAFTDAVVGFLTQR</sequence>
<accession>A0A1M7UKA6</accession>